<dbReference type="PANTHER" id="PTHR35716">
    <property type="entry name" value="OS05G0574700 PROTEIN-RELATED"/>
    <property type="match status" value="1"/>
</dbReference>
<dbReference type="PANTHER" id="PTHR35716:SF1">
    <property type="entry name" value="OS05G0574700 PROTEIN"/>
    <property type="match status" value="1"/>
</dbReference>
<keyword evidence="2" id="KW-1185">Reference proteome</keyword>
<sequence length="89" mass="10655">AEFERFRRIFHHSTYRVLLGHKEREILSRLWVEENQFKQRVWVRGARPEEEEIFQFTMVQRVGGSWDGYWLTESLTNDDGDAFSGGVAY</sequence>
<evidence type="ECO:0000313" key="1">
    <source>
        <dbReference type="EnsemblPlants" id="AET1Gv20983000.11"/>
    </source>
</evidence>
<dbReference type="Gramene" id="AET1Gv20983000.11">
    <property type="protein sequence ID" value="AET1Gv20983000.11"/>
    <property type="gene ID" value="AET1Gv20983000"/>
</dbReference>
<reference evidence="2" key="2">
    <citation type="journal article" date="2017" name="Nat. Plants">
        <title>The Aegilops tauschii genome reveals multiple impacts of transposons.</title>
        <authorList>
            <person name="Zhao G."/>
            <person name="Zou C."/>
            <person name="Li K."/>
            <person name="Wang K."/>
            <person name="Li T."/>
            <person name="Gao L."/>
            <person name="Zhang X."/>
            <person name="Wang H."/>
            <person name="Yang Z."/>
            <person name="Liu X."/>
            <person name="Jiang W."/>
            <person name="Mao L."/>
            <person name="Kong X."/>
            <person name="Jiao Y."/>
            <person name="Jia J."/>
        </authorList>
    </citation>
    <scope>NUCLEOTIDE SEQUENCE [LARGE SCALE GENOMIC DNA]</scope>
    <source>
        <strain evidence="2">cv. AL8/78</strain>
    </source>
</reference>
<accession>A0A452ZZE7</accession>
<dbReference type="AlphaFoldDB" id="A0A452ZZE7"/>
<dbReference type="Proteomes" id="UP000015105">
    <property type="component" value="Chromosome 1D"/>
</dbReference>
<reference evidence="2" key="1">
    <citation type="journal article" date="2014" name="Science">
        <title>Ancient hybridizations among the ancestral genomes of bread wheat.</title>
        <authorList>
            <consortium name="International Wheat Genome Sequencing Consortium,"/>
            <person name="Marcussen T."/>
            <person name="Sandve S.R."/>
            <person name="Heier L."/>
            <person name="Spannagl M."/>
            <person name="Pfeifer M."/>
            <person name="Jakobsen K.S."/>
            <person name="Wulff B.B."/>
            <person name="Steuernagel B."/>
            <person name="Mayer K.F."/>
            <person name="Olsen O.A."/>
        </authorList>
    </citation>
    <scope>NUCLEOTIDE SEQUENCE [LARGE SCALE GENOMIC DNA]</scope>
    <source>
        <strain evidence="2">cv. AL8/78</strain>
    </source>
</reference>
<evidence type="ECO:0000313" key="2">
    <source>
        <dbReference type="Proteomes" id="UP000015105"/>
    </source>
</evidence>
<name>A0A452ZZE7_AEGTS</name>
<dbReference type="EnsemblPlants" id="AET1Gv20983000.11">
    <property type="protein sequence ID" value="AET1Gv20983000.11"/>
    <property type="gene ID" value="AET1Gv20983000"/>
</dbReference>
<reference evidence="1" key="5">
    <citation type="journal article" date="2021" name="G3 (Bethesda)">
        <title>Aegilops tauschii genome assembly Aet v5.0 features greater sequence contiguity and improved annotation.</title>
        <authorList>
            <person name="Wang L."/>
            <person name="Zhu T."/>
            <person name="Rodriguez J.C."/>
            <person name="Deal K.R."/>
            <person name="Dubcovsky J."/>
            <person name="McGuire P.E."/>
            <person name="Lux T."/>
            <person name="Spannagl M."/>
            <person name="Mayer K.F.X."/>
            <person name="Baldrich P."/>
            <person name="Meyers B.C."/>
            <person name="Huo N."/>
            <person name="Gu Y.Q."/>
            <person name="Zhou H."/>
            <person name="Devos K.M."/>
            <person name="Bennetzen J.L."/>
            <person name="Unver T."/>
            <person name="Budak H."/>
            <person name="Gulick P.J."/>
            <person name="Galiba G."/>
            <person name="Kalapos B."/>
            <person name="Nelson D.R."/>
            <person name="Li P."/>
            <person name="You F.M."/>
            <person name="Luo M.C."/>
            <person name="Dvorak J."/>
        </authorList>
    </citation>
    <scope>NUCLEOTIDE SEQUENCE [LARGE SCALE GENOMIC DNA]</scope>
    <source>
        <strain evidence="1">cv. AL8/78</strain>
    </source>
</reference>
<organism evidence="1 2">
    <name type="scientific">Aegilops tauschii subsp. strangulata</name>
    <name type="common">Goatgrass</name>
    <dbReference type="NCBI Taxonomy" id="200361"/>
    <lineage>
        <taxon>Eukaryota</taxon>
        <taxon>Viridiplantae</taxon>
        <taxon>Streptophyta</taxon>
        <taxon>Embryophyta</taxon>
        <taxon>Tracheophyta</taxon>
        <taxon>Spermatophyta</taxon>
        <taxon>Magnoliopsida</taxon>
        <taxon>Liliopsida</taxon>
        <taxon>Poales</taxon>
        <taxon>Poaceae</taxon>
        <taxon>BOP clade</taxon>
        <taxon>Pooideae</taxon>
        <taxon>Triticodae</taxon>
        <taxon>Triticeae</taxon>
        <taxon>Triticinae</taxon>
        <taxon>Aegilops</taxon>
    </lineage>
</organism>
<protein>
    <submittedName>
        <fullName evidence="1">Uncharacterized protein</fullName>
    </submittedName>
</protein>
<proteinExistence type="predicted"/>
<reference evidence="1" key="4">
    <citation type="submission" date="2019-03" db="UniProtKB">
        <authorList>
            <consortium name="EnsemblPlants"/>
        </authorList>
    </citation>
    <scope>IDENTIFICATION</scope>
</reference>
<reference evidence="1" key="3">
    <citation type="journal article" date="2017" name="Nature">
        <title>Genome sequence of the progenitor of the wheat D genome Aegilops tauschii.</title>
        <authorList>
            <person name="Luo M.C."/>
            <person name="Gu Y.Q."/>
            <person name="Puiu D."/>
            <person name="Wang H."/>
            <person name="Twardziok S.O."/>
            <person name="Deal K.R."/>
            <person name="Huo N."/>
            <person name="Zhu T."/>
            <person name="Wang L."/>
            <person name="Wang Y."/>
            <person name="McGuire P.E."/>
            <person name="Liu S."/>
            <person name="Long H."/>
            <person name="Ramasamy R.K."/>
            <person name="Rodriguez J.C."/>
            <person name="Van S.L."/>
            <person name="Yuan L."/>
            <person name="Wang Z."/>
            <person name="Xia Z."/>
            <person name="Xiao L."/>
            <person name="Anderson O.D."/>
            <person name="Ouyang S."/>
            <person name="Liang Y."/>
            <person name="Zimin A.V."/>
            <person name="Pertea G."/>
            <person name="Qi P."/>
            <person name="Bennetzen J.L."/>
            <person name="Dai X."/>
            <person name="Dawson M.W."/>
            <person name="Muller H.G."/>
            <person name="Kugler K."/>
            <person name="Rivarola-Duarte L."/>
            <person name="Spannagl M."/>
            <person name="Mayer K.F.X."/>
            <person name="Lu F.H."/>
            <person name="Bevan M.W."/>
            <person name="Leroy P."/>
            <person name="Li P."/>
            <person name="You F.M."/>
            <person name="Sun Q."/>
            <person name="Liu Z."/>
            <person name="Lyons E."/>
            <person name="Wicker T."/>
            <person name="Salzberg S.L."/>
            <person name="Devos K.M."/>
            <person name="Dvorak J."/>
        </authorList>
    </citation>
    <scope>NUCLEOTIDE SEQUENCE [LARGE SCALE GENOMIC DNA]</scope>
    <source>
        <strain evidence="1">cv. AL8/78</strain>
    </source>
</reference>